<dbReference type="PRINTS" id="PR01035">
    <property type="entry name" value="TCRTETA"/>
</dbReference>
<evidence type="ECO:0000256" key="3">
    <source>
        <dbReference type="ARBA" id="ARBA00022448"/>
    </source>
</evidence>
<dbReference type="InterPro" id="IPR001958">
    <property type="entry name" value="Tet-R_TetA/multi-R_MdtG-like"/>
</dbReference>
<feature type="transmembrane region" description="Helical" evidence="7">
    <location>
        <begin position="376"/>
        <end position="398"/>
    </location>
</feature>
<dbReference type="GO" id="GO:0016020">
    <property type="term" value="C:membrane"/>
    <property type="evidence" value="ECO:0007669"/>
    <property type="project" value="UniProtKB-SubCell"/>
</dbReference>
<feature type="transmembrane region" description="Helical" evidence="7">
    <location>
        <begin position="208"/>
        <end position="231"/>
    </location>
</feature>
<dbReference type="GO" id="GO:0022857">
    <property type="term" value="F:transmembrane transporter activity"/>
    <property type="evidence" value="ECO:0007669"/>
    <property type="project" value="InterPro"/>
</dbReference>
<reference evidence="9" key="1">
    <citation type="submission" date="2021-09" db="EMBL/GenBank/DDBJ databases">
        <authorList>
            <consortium name="AG Swart"/>
            <person name="Singh M."/>
            <person name="Singh A."/>
            <person name="Seah K."/>
            <person name="Emmerich C."/>
        </authorList>
    </citation>
    <scope>NUCLEOTIDE SEQUENCE</scope>
    <source>
        <strain evidence="9">ATCC30299</strain>
    </source>
</reference>
<keyword evidence="4 7" id="KW-0812">Transmembrane</keyword>
<dbReference type="Pfam" id="PF07690">
    <property type="entry name" value="MFS_1"/>
    <property type="match status" value="1"/>
</dbReference>
<protein>
    <recommendedName>
        <fullName evidence="8">Major facilitator superfamily (MFS) profile domain-containing protein</fullName>
    </recommendedName>
</protein>
<comment type="similarity">
    <text evidence="2">Belongs to the major facilitator superfamily. Vesicular transporter family.</text>
</comment>
<feature type="transmembrane region" description="Helical" evidence="7">
    <location>
        <begin position="271"/>
        <end position="293"/>
    </location>
</feature>
<evidence type="ECO:0000313" key="10">
    <source>
        <dbReference type="Proteomes" id="UP001162131"/>
    </source>
</evidence>
<accession>A0AAU9ICH2</accession>
<evidence type="ECO:0000259" key="8">
    <source>
        <dbReference type="PROSITE" id="PS50850"/>
    </source>
</evidence>
<proteinExistence type="inferred from homology"/>
<dbReference type="InterPro" id="IPR011701">
    <property type="entry name" value="MFS"/>
</dbReference>
<feature type="transmembrane region" description="Helical" evidence="7">
    <location>
        <begin position="243"/>
        <end position="264"/>
    </location>
</feature>
<feature type="transmembrane region" description="Helical" evidence="7">
    <location>
        <begin position="37"/>
        <end position="58"/>
    </location>
</feature>
<dbReference type="Gene3D" id="1.20.1250.20">
    <property type="entry name" value="MFS general substrate transporter like domains"/>
    <property type="match status" value="2"/>
</dbReference>
<evidence type="ECO:0000256" key="4">
    <source>
        <dbReference type="ARBA" id="ARBA00022692"/>
    </source>
</evidence>
<evidence type="ECO:0000256" key="6">
    <source>
        <dbReference type="ARBA" id="ARBA00023136"/>
    </source>
</evidence>
<dbReference type="AlphaFoldDB" id="A0AAU9ICH2"/>
<dbReference type="InterPro" id="IPR050930">
    <property type="entry name" value="MFS_Vesicular_Transporter"/>
</dbReference>
<keyword evidence="3" id="KW-0813">Transport</keyword>
<dbReference type="Proteomes" id="UP001162131">
    <property type="component" value="Unassembled WGS sequence"/>
</dbReference>
<evidence type="ECO:0000256" key="7">
    <source>
        <dbReference type="SAM" id="Phobius"/>
    </source>
</evidence>
<evidence type="ECO:0000313" key="9">
    <source>
        <dbReference type="EMBL" id="CAG9311882.1"/>
    </source>
</evidence>
<evidence type="ECO:0000256" key="1">
    <source>
        <dbReference type="ARBA" id="ARBA00004141"/>
    </source>
</evidence>
<evidence type="ECO:0000256" key="5">
    <source>
        <dbReference type="ARBA" id="ARBA00022989"/>
    </source>
</evidence>
<keyword evidence="5 7" id="KW-1133">Transmembrane helix</keyword>
<dbReference type="PROSITE" id="PS50850">
    <property type="entry name" value="MFS"/>
    <property type="match status" value="1"/>
</dbReference>
<comment type="subcellular location">
    <subcellularLocation>
        <location evidence="1">Membrane</location>
        <topology evidence="1">Multi-pass membrane protein</topology>
    </subcellularLocation>
</comment>
<comment type="caution">
    <text evidence="9">The sequence shown here is derived from an EMBL/GenBank/DDBJ whole genome shotgun (WGS) entry which is preliminary data.</text>
</comment>
<feature type="transmembrane region" description="Helical" evidence="7">
    <location>
        <begin position="134"/>
        <end position="159"/>
    </location>
</feature>
<dbReference type="InterPro" id="IPR036259">
    <property type="entry name" value="MFS_trans_sf"/>
</dbReference>
<organism evidence="9 10">
    <name type="scientific">Blepharisma stoltei</name>
    <dbReference type="NCBI Taxonomy" id="1481888"/>
    <lineage>
        <taxon>Eukaryota</taxon>
        <taxon>Sar</taxon>
        <taxon>Alveolata</taxon>
        <taxon>Ciliophora</taxon>
        <taxon>Postciliodesmatophora</taxon>
        <taxon>Heterotrichea</taxon>
        <taxon>Heterotrichida</taxon>
        <taxon>Blepharismidae</taxon>
        <taxon>Blepharisma</taxon>
    </lineage>
</organism>
<feature type="transmembrane region" description="Helical" evidence="7">
    <location>
        <begin position="102"/>
        <end position="122"/>
    </location>
</feature>
<feature type="domain" description="Major facilitator superfamily (MFS) profile" evidence="8">
    <location>
        <begin position="5"/>
        <end position="397"/>
    </location>
</feature>
<dbReference type="PANTHER" id="PTHR23506">
    <property type="entry name" value="GH10249P"/>
    <property type="match status" value="1"/>
</dbReference>
<evidence type="ECO:0000256" key="2">
    <source>
        <dbReference type="ARBA" id="ARBA00006829"/>
    </source>
</evidence>
<feature type="transmembrane region" description="Helical" evidence="7">
    <location>
        <begin position="299"/>
        <end position="319"/>
    </location>
</feature>
<dbReference type="EMBL" id="CAJZBQ010000005">
    <property type="protein sequence ID" value="CAG9311882.1"/>
    <property type="molecule type" value="Genomic_DNA"/>
</dbReference>
<feature type="transmembrane region" description="Helical" evidence="7">
    <location>
        <begin position="352"/>
        <end position="370"/>
    </location>
</feature>
<feature type="transmembrane region" description="Helical" evidence="7">
    <location>
        <begin position="165"/>
        <end position="187"/>
    </location>
</feature>
<dbReference type="PANTHER" id="PTHR23506:SF26">
    <property type="entry name" value="MFS-TYPE TRANSPORTER SLC18B1"/>
    <property type="match status" value="1"/>
</dbReference>
<name>A0AAU9ICH2_9CILI</name>
<sequence>MLNIKKISLGISFFLSSVAYGVFQPFYPLQARDNHVSLWIIGLIFSIVPMTGVPSIWLNNKIQHKVGRKFIFLFSSLIQGISMIILPFAADCNRDEFIALSFLSRFFYGVGVGFLWGSGLAIATSEFKDQAQEVIGEISAHSGIGSVIGPLLGTVLYLIGGVSVAYIVSGAVFIIYIPLAYFTLGNLHSSIEEHEKLELFRLWKRPQIFLAADIQLFVYASMYFMSASISVHLDGYGVSQENIGFLFTAFYFCNGVGSIVFSKITRVDKRIIMLVGLSGIGFAMSMMGPSIIFPDDVQIVIISIPLLGIMCALAFVPSYSYMAEVAVSKYGYTDNLPLSDTLSSISNFSMSIGEILGAVVSGILVDFITYQHSAGIILALVLILVPIFAYSCDIASLVKKNINKNTDEYLLKTMEVDNTAIINEETSR</sequence>
<keyword evidence="6 7" id="KW-0472">Membrane</keyword>
<feature type="transmembrane region" description="Helical" evidence="7">
    <location>
        <begin position="70"/>
        <end position="90"/>
    </location>
</feature>
<dbReference type="SUPFAM" id="SSF103473">
    <property type="entry name" value="MFS general substrate transporter"/>
    <property type="match status" value="1"/>
</dbReference>
<dbReference type="InterPro" id="IPR020846">
    <property type="entry name" value="MFS_dom"/>
</dbReference>
<keyword evidence="10" id="KW-1185">Reference proteome</keyword>
<gene>
    <name evidence="9" type="ORF">BSTOLATCC_MIC5142</name>
</gene>